<dbReference type="OrthoDB" id="416786at2759"/>
<keyword evidence="2" id="KW-1185">Reference proteome</keyword>
<evidence type="ECO:0000313" key="1">
    <source>
        <dbReference type="EMBL" id="MPC08083.1"/>
    </source>
</evidence>
<protein>
    <submittedName>
        <fullName evidence="1">Uncharacterized protein</fullName>
    </submittedName>
</protein>
<accession>A0A5B7CKB5</accession>
<comment type="caution">
    <text evidence="1">The sequence shown here is derived from an EMBL/GenBank/DDBJ whole genome shotgun (WGS) entry which is preliminary data.</text>
</comment>
<name>A0A5B7CKB5_PORTR</name>
<proteinExistence type="predicted"/>
<dbReference type="Proteomes" id="UP000324222">
    <property type="component" value="Unassembled WGS sequence"/>
</dbReference>
<reference evidence="1 2" key="1">
    <citation type="submission" date="2019-05" db="EMBL/GenBank/DDBJ databases">
        <title>Another draft genome of Portunus trituberculatus and its Hox gene families provides insights of decapod evolution.</title>
        <authorList>
            <person name="Jeong J.-H."/>
            <person name="Song I."/>
            <person name="Kim S."/>
            <person name="Choi T."/>
            <person name="Kim D."/>
            <person name="Ryu S."/>
            <person name="Kim W."/>
        </authorList>
    </citation>
    <scope>NUCLEOTIDE SEQUENCE [LARGE SCALE GENOMIC DNA]</scope>
    <source>
        <tissue evidence="1">Muscle</tissue>
    </source>
</reference>
<evidence type="ECO:0000313" key="2">
    <source>
        <dbReference type="Proteomes" id="UP000324222"/>
    </source>
</evidence>
<dbReference type="Gene3D" id="3.40.630.30">
    <property type="match status" value="1"/>
</dbReference>
<organism evidence="1 2">
    <name type="scientific">Portunus trituberculatus</name>
    <name type="common">Swimming crab</name>
    <name type="synonym">Neptunus trituberculatus</name>
    <dbReference type="NCBI Taxonomy" id="210409"/>
    <lineage>
        <taxon>Eukaryota</taxon>
        <taxon>Metazoa</taxon>
        <taxon>Ecdysozoa</taxon>
        <taxon>Arthropoda</taxon>
        <taxon>Crustacea</taxon>
        <taxon>Multicrustacea</taxon>
        <taxon>Malacostraca</taxon>
        <taxon>Eumalacostraca</taxon>
        <taxon>Eucarida</taxon>
        <taxon>Decapoda</taxon>
        <taxon>Pleocyemata</taxon>
        <taxon>Brachyura</taxon>
        <taxon>Eubrachyura</taxon>
        <taxon>Portunoidea</taxon>
        <taxon>Portunidae</taxon>
        <taxon>Portuninae</taxon>
        <taxon>Portunus</taxon>
    </lineage>
</organism>
<dbReference type="AlphaFoldDB" id="A0A5B7CKB5"/>
<gene>
    <name evidence="1" type="ORF">E2C01_000656</name>
</gene>
<dbReference type="EMBL" id="VSRR010000017">
    <property type="protein sequence ID" value="MPC08083.1"/>
    <property type="molecule type" value="Genomic_DNA"/>
</dbReference>
<sequence>MMEEENLEHAKRRGFKAVFTTNTSSLTQQVCDDLLSYKVLKTGQPNKWVASDGTMPFAAAPDSQRTVTTVKFI</sequence>